<evidence type="ECO:0000256" key="1">
    <source>
        <dbReference type="ARBA" id="ARBA00023163"/>
    </source>
</evidence>
<keyword evidence="2" id="KW-0175">Coiled coil</keyword>
<evidence type="ECO:0000259" key="3">
    <source>
        <dbReference type="PROSITE" id="PS51913"/>
    </source>
</evidence>
<dbReference type="Gene3D" id="1.10.10.1250">
    <property type="entry name" value="RNA polymerase, subunit delta, N-terminal domain"/>
    <property type="match status" value="1"/>
</dbReference>
<keyword evidence="1" id="KW-0804">Transcription</keyword>
<organism evidence="4">
    <name type="scientific">candidate division WOR-3 bacterium</name>
    <dbReference type="NCBI Taxonomy" id="2052148"/>
    <lineage>
        <taxon>Bacteria</taxon>
        <taxon>Bacteria division WOR-3</taxon>
    </lineage>
</organism>
<dbReference type="AlphaFoldDB" id="A0A7C3UQ57"/>
<dbReference type="InterPro" id="IPR007759">
    <property type="entry name" value="Asxl_HARE-HTH"/>
</dbReference>
<dbReference type="PROSITE" id="PS51913">
    <property type="entry name" value="HTH_HARE"/>
    <property type="match status" value="1"/>
</dbReference>
<protein>
    <recommendedName>
        <fullName evidence="3">HTH HARE-type domain-containing protein</fullName>
    </recommendedName>
</protein>
<comment type="caution">
    <text evidence="4">The sequence shown here is derived from an EMBL/GenBank/DDBJ whole genome shotgun (WGS) entry which is preliminary data.</text>
</comment>
<name>A0A7C3UQ57_UNCW3</name>
<feature type="domain" description="HTH HARE-type" evidence="3">
    <location>
        <begin position="63"/>
        <end position="128"/>
    </location>
</feature>
<evidence type="ECO:0000256" key="2">
    <source>
        <dbReference type="SAM" id="Coils"/>
    </source>
</evidence>
<reference evidence="4" key="1">
    <citation type="journal article" date="2020" name="mSystems">
        <title>Genome- and Community-Level Interaction Insights into Carbon Utilization and Element Cycling Functions of Hydrothermarchaeota in Hydrothermal Sediment.</title>
        <authorList>
            <person name="Zhou Z."/>
            <person name="Liu Y."/>
            <person name="Xu W."/>
            <person name="Pan J."/>
            <person name="Luo Z.H."/>
            <person name="Li M."/>
        </authorList>
    </citation>
    <scope>NUCLEOTIDE SEQUENCE [LARGE SCALE GENOMIC DNA]</scope>
    <source>
        <strain evidence="4">SpSt-906</strain>
    </source>
</reference>
<dbReference type="GO" id="GO:0006355">
    <property type="term" value="P:regulation of DNA-templated transcription"/>
    <property type="evidence" value="ECO:0007669"/>
    <property type="project" value="InterPro"/>
</dbReference>
<feature type="coiled-coil region" evidence="2">
    <location>
        <begin position="10"/>
        <end position="44"/>
    </location>
</feature>
<evidence type="ECO:0000313" key="4">
    <source>
        <dbReference type="EMBL" id="HGE98508.1"/>
    </source>
</evidence>
<gene>
    <name evidence="4" type="ORF">ENX07_00285</name>
</gene>
<dbReference type="Pfam" id="PF05066">
    <property type="entry name" value="HARE-HTH"/>
    <property type="match status" value="1"/>
</dbReference>
<dbReference type="InterPro" id="IPR038087">
    <property type="entry name" value="RNAP_delta_N_dom_sf"/>
</dbReference>
<sequence>MKTAKAIYDVLEREVKLQILKEQAKRLQKELQTVEGAIAKLEGRKLTPTAKRTKAPTRKRTGKSLRVLAIEVLKRAKRPLHIKEILEKVEKKGFRSTAKSPKDVLYNLLIQRKDTFQRVGEATFALVK</sequence>
<proteinExistence type="predicted"/>
<accession>A0A7C3UQ57</accession>
<dbReference type="EMBL" id="DTMQ01000003">
    <property type="protein sequence ID" value="HGE98508.1"/>
    <property type="molecule type" value="Genomic_DNA"/>
</dbReference>